<evidence type="ECO:0000256" key="1">
    <source>
        <dbReference type="SAM" id="MobiDB-lite"/>
    </source>
</evidence>
<organism evidence="2">
    <name type="scientific">Brassica cretica</name>
    <name type="common">Mustard</name>
    <dbReference type="NCBI Taxonomy" id="69181"/>
    <lineage>
        <taxon>Eukaryota</taxon>
        <taxon>Viridiplantae</taxon>
        <taxon>Streptophyta</taxon>
        <taxon>Embryophyta</taxon>
        <taxon>Tracheophyta</taxon>
        <taxon>Spermatophyta</taxon>
        <taxon>Magnoliopsida</taxon>
        <taxon>eudicotyledons</taxon>
        <taxon>Gunneridae</taxon>
        <taxon>Pentapetalae</taxon>
        <taxon>rosids</taxon>
        <taxon>malvids</taxon>
        <taxon>Brassicales</taxon>
        <taxon>Brassicaceae</taxon>
        <taxon>Brassiceae</taxon>
        <taxon>Brassica</taxon>
    </lineage>
</organism>
<reference evidence="2" key="1">
    <citation type="submission" date="2019-12" db="EMBL/GenBank/DDBJ databases">
        <title>Genome sequencing and annotation of Brassica cretica.</title>
        <authorList>
            <person name="Studholme D.J."/>
            <person name="Sarris P.F."/>
        </authorList>
    </citation>
    <scope>NUCLEOTIDE SEQUENCE</scope>
    <source>
        <strain evidence="2">PFS-102/07</strain>
        <tissue evidence="2">Leaf</tissue>
    </source>
</reference>
<accession>A0A8S9M7Z2</accession>
<gene>
    <name evidence="2" type="ORF">F2Q70_00009748</name>
</gene>
<feature type="region of interest" description="Disordered" evidence="1">
    <location>
        <begin position="105"/>
        <end position="217"/>
    </location>
</feature>
<feature type="compositionally biased region" description="Low complexity" evidence="1">
    <location>
        <begin position="152"/>
        <end position="162"/>
    </location>
</feature>
<evidence type="ECO:0000313" key="2">
    <source>
        <dbReference type="EMBL" id="KAF2616210.1"/>
    </source>
</evidence>
<feature type="compositionally biased region" description="Pro residues" evidence="1">
    <location>
        <begin position="192"/>
        <end position="210"/>
    </location>
</feature>
<dbReference type="AlphaFoldDB" id="A0A8S9M7Z2"/>
<proteinExistence type="predicted"/>
<name>A0A8S9M7Z2_BRACR</name>
<dbReference type="EMBL" id="QGKY02000089">
    <property type="protein sequence ID" value="KAF2616210.1"/>
    <property type="molecule type" value="Genomic_DNA"/>
</dbReference>
<comment type="caution">
    <text evidence="2">The sequence shown here is derived from an EMBL/GenBank/DDBJ whole genome shotgun (WGS) entry which is preliminary data.</text>
</comment>
<protein>
    <submittedName>
        <fullName evidence="2">Uncharacterized protein</fullName>
    </submittedName>
</protein>
<sequence length="248" mass="25761">MGNGVSGCCAVTTAGDISKRYDVVPVHDNLGHSFCYVGPVLNGSRSSFQQEPSLRLDSIPGATTTTFSISGASVSANTSTALSAGSPSTDASLLASGFESSNRFASLPLKPVPRSPSKKPGHGSGVFERRFLSGPNESGLVSGPVPIPPEAAAPSSTMASTPRVPNITVSQEPVDEHRETNTQPEPATVTVNPPPTAITSNPPAPAPAPPRTSTRQRKPVQNLNLHTHVNVPPTTIPTSVAEMMRLRE</sequence>